<feature type="domain" description="BED-type" evidence="4">
    <location>
        <begin position="22"/>
        <end position="49"/>
    </location>
</feature>
<keyword evidence="6" id="KW-1185">Reference proteome</keyword>
<proteinExistence type="predicted"/>
<dbReference type="Proteomes" id="UP000708208">
    <property type="component" value="Unassembled WGS sequence"/>
</dbReference>
<evidence type="ECO:0000256" key="1">
    <source>
        <dbReference type="ARBA" id="ARBA00022723"/>
    </source>
</evidence>
<evidence type="ECO:0000313" key="5">
    <source>
        <dbReference type="EMBL" id="CAG7830037.1"/>
    </source>
</evidence>
<reference evidence="5" key="1">
    <citation type="submission" date="2021-06" db="EMBL/GenBank/DDBJ databases">
        <authorList>
            <person name="Hodson N. C."/>
            <person name="Mongue J. A."/>
            <person name="Jaron S. K."/>
        </authorList>
    </citation>
    <scope>NUCLEOTIDE SEQUENCE</scope>
</reference>
<keyword evidence="3" id="KW-0862">Zinc</keyword>
<evidence type="ECO:0000259" key="4">
    <source>
        <dbReference type="Pfam" id="PF02892"/>
    </source>
</evidence>
<dbReference type="OrthoDB" id="2438421at2759"/>
<comment type="caution">
    <text evidence="5">The sequence shown here is derived from an EMBL/GenBank/DDBJ whole genome shotgun (WGS) entry which is preliminary data.</text>
</comment>
<dbReference type="EMBL" id="CAJVCH010553927">
    <property type="protein sequence ID" value="CAG7830037.1"/>
    <property type="molecule type" value="Genomic_DNA"/>
</dbReference>
<dbReference type="InterPro" id="IPR003656">
    <property type="entry name" value="Znf_BED"/>
</dbReference>
<evidence type="ECO:0000256" key="2">
    <source>
        <dbReference type="ARBA" id="ARBA00022771"/>
    </source>
</evidence>
<dbReference type="Pfam" id="PF02892">
    <property type="entry name" value="zf-BED"/>
    <property type="match status" value="1"/>
</dbReference>
<dbReference type="GO" id="GO:0008270">
    <property type="term" value="F:zinc ion binding"/>
    <property type="evidence" value="ECO:0007669"/>
    <property type="project" value="UniProtKB-KW"/>
</dbReference>
<sequence>MRKYFAYEGHKLKRGNPSRNILVRCNLCVENYHRSYTEGSTSNLIRHLENQIFEAFQAVKLEGTRKSDQISILDFCEGGSKKLPPNDPKQKRFDEAVLNLLASNRASFHALNTDEFKDIVNIADPKLTVKSQQAMLKQMSKIVKTKVLPDIRKELNTIDAATISLDLWTSHRKDGVWQLRFYILIATLFGK</sequence>
<keyword evidence="2" id="KW-0863">Zinc-finger</keyword>
<organism evidence="5 6">
    <name type="scientific">Allacma fusca</name>
    <dbReference type="NCBI Taxonomy" id="39272"/>
    <lineage>
        <taxon>Eukaryota</taxon>
        <taxon>Metazoa</taxon>
        <taxon>Ecdysozoa</taxon>
        <taxon>Arthropoda</taxon>
        <taxon>Hexapoda</taxon>
        <taxon>Collembola</taxon>
        <taxon>Symphypleona</taxon>
        <taxon>Sminthuridae</taxon>
        <taxon>Allacma</taxon>
    </lineage>
</organism>
<name>A0A8J2PVR0_9HEXA</name>
<keyword evidence="1" id="KW-0479">Metal-binding</keyword>
<protein>
    <recommendedName>
        <fullName evidence="4">BED-type domain-containing protein</fullName>
    </recommendedName>
</protein>
<evidence type="ECO:0000313" key="6">
    <source>
        <dbReference type="Proteomes" id="UP000708208"/>
    </source>
</evidence>
<evidence type="ECO:0000256" key="3">
    <source>
        <dbReference type="ARBA" id="ARBA00022833"/>
    </source>
</evidence>
<accession>A0A8J2PVR0</accession>
<dbReference type="AlphaFoldDB" id="A0A8J2PVR0"/>
<gene>
    <name evidence="5" type="ORF">AFUS01_LOCUS39865</name>
</gene>
<dbReference type="GO" id="GO:0003677">
    <property type="term" value="F:DNA binding"/>
    <property type="evidence" value="ECO:0007669"/>
    <property type="project" value="InterPro"/>
</dbReference>